<dbReference type="OrthoDB" id="9770036at2"/>
<keyword evidence="4 7" id="KW-1133">Transmembrane helix</keyword>
<dbReference type="STRING" id="150033.RV14_GL001950"/>
<feature type="transmembrane region" description="Helical" evidence="7">
    <location>
        <begin position="285"/>
        <end position="312"/>
    </location>
</feature>
<evidence type="ECO:0000259" key="9">
    <source>
        <dbReference type="Pfam" id="PF12704"/>
    </source>
</evidence>
<evidence type="ECO:0000256" key="4">
    <source>
        <dbReference type="ARBA" id="ARBA00022989"/>
    </source>
</evidence>
<evidence type="ECO:0000313" key="11">
    <source>
        <dbReference type="Proteomes" id="UP000182152"/>
    </source>
</evidence>
<keyword evidence="5 7" id="KW-0472">Membrane</keyword>
<reference evidence="10 11" key="1">
    <citation type="submission" date="2014-12" db="EMBL/GenBank/DDBJ databases">
        <title>Draft genome sequences of 29 type strains of Enterococci.</title>
        <authorList>
            <person name="Zhong Z."/>
            <person name="Sun Z."/>
            <person name="Liu W."/>
            <person name="Zhang W."/>
            <person name="Zhang H."/>
        </authorList>
    </citation>
    <scope>NUCLEOTIDE SEQUENCE [LARGE SCALE GENOMIC DNA]</scope>
    <source>
        <strain evidence="10 11">DSM 15687</strain>
    </source>
</reference>
<dbReference type="Pfam" id="PF02687">
    <property type="entry name" value="FtsX"/>
    <property type="match status" value="1"/>
</dbReference>
<comment type="similarity">
    <text evidence="6">Belongs to the ABC-4 integral membrane protein family.</text>
</comment>
<dbReference type="InterPro" id="IPR003838">
    <property type="entry name" value="ABC3_permease_C"/>
</dbReference>
<dbReference type="PANTHER" id="PTHR30572">
    <property type="entry name" value="MEMBRANE COMPONENT OF TRANSPORTER-RELATED"/>
    <property type="match status" value="1"/>
</dbReference>
<dbReference type="InterPro" id="IPR050250">
    <property type="entry name" value="Macrolide_Exporter_MacB"/>
</dbReference>
<evidence type="ECO:0000256" key="5">
    <source>
        <dbReference type="ARBA" id="ARBA00023136"/>
    </source>
</evidence>
<evidence type="ECO:0000256" key="2">
    <source>
        <dbReference type="ARBA" id="ARBA00022475"/>
    </source>
</evidence>
<accession>A0A1L8WPK2</accession>
<evidence type="ECO:0000313" key="10">
    <source>
        <dbReference type="EMBL" id="OJG82948.1"/>
    </source>
</evidence>
<name>A0A1L8WPK2_9ENTE</name>
<evidence type="ECO:0000256" key="7">
    <source>
        <dbReference type="SAM" id="Phobius"/>
    </source>
</evidence>
<dbReference type="RefSeq" id="WP_071854991.1">
    <property type="nucleotide sequence ID" value="NZ_JXLB01000006.1"/>
</dbReference>
<proteinExistence type="inferred from homology"/>
<evidence type="ECO:0000259" key="8">
    <source>
        <dbReference type="Pfam" id="PF02687"/>
    </source>
</evidence>
<evidence type="ECO:0008006" key="12">
    <source>
        <dbReference type="Google" id="ProtNLM"/>
    </source>
</evidence>
<feature type="transmembrane region" description="Helical" evidence="7">
    <location>
        <begin position="380"/>
        <end position="402"/>
    </location>
</feature>
<comment type="subcellular location">
    <subcellularLocation>
        <location evidence="1">Cell membrane</location>
        <topology evidence="1">Multi-pass membrane protein</topology>
    </subcellularLocation>
</comment>
<dbReference type="EMBL" id="JXLB01000006">
    <property type="protein sequence ID" value="OJG82948.1"/>
    <property type="molecule type" value="Genomic_DNA"/>
</dbReference>
<evidence type="ECO:0000256" key="1">
    <source>
        <dbReference type="ARBA" id="ARBA00004651"/>
    </source>
</evidence>
<organism evidence="10 11">
    <name type="scientific">Enterococcus ratti</name>
    <dbReference type="NCBI Taxonomy" id="150033"/>
    <lineage>
        <taxon>Bacteria</taxon>
        <taxon>Bacillati</taxon>
        <taxon>Bacillota</taxon>
        <taxon>Bacilli</taxon>
        <taxon>Lactobacillales</taxon>
        <taxon>Enterococcaceae</taxon>
        <taxon>Enterococcus</taxon>
    </lineage>
</organism>
<dbReference type="InterPro" id="IPR025857">
    <property type="entry name" value="MacB_PCD"/>
</dbReference>
<feature type="transmembrane region" description="Helical" evidence="7">
    <location>
        <begin position="333"/>
        <end position="360"/>
    </location>
</feature>
<dbReference type="Proteomes" id="UP000182152">
    <property type="component" value="Unassembled WGS sequence"/>
</dbReference>
<evidence type="ECO:0000256" key="6">
    <source>
        <dbReference type="ARBA" id="ARBA00038076"/>
    </source>
</evidence>
<feature type="domain" description="MacB-like periplasmic core" evidence="9">
    <location>
        <begin position="21"/>
        <end position="232"/>
    </location>
</feature>
<protein>
    <recommendedName>
        <fullName evidence="12">Permease</fullName>
    </recommendedName>
</protein>
<sequence length="422" mass="46133">MKLIDVIRQASTNLWRNKGRTILTIVAIFIGTLTITITIGIKNGVNDYVDRQINSIGKEDVLAIAKDINGTKQSSGPTEYSENSPKATDDYLLTKKQISKIEQIKDLKKIKPIKDFKIDYIQGASNKKYQLNASSTEGIDVDLKVGRQVSEDKNKLEIVIASDYVKSLGYSSAKNALNKKVKLGVSSQATQKQQTLKATIVGVRNPSLINNGNAVVNDELVDKLVTINQEGIPESMKNQYDAVIATVEHPNEKKIEKIKDELANQGLLGVTFADQVGMMHQTVDAVIGVLTIFGAIALLAASFGIINTLYMSVQDRTRDIGLMKAMGMSKGKVFFSFSVEALLIGFWGSLLGCMVAWLGGNLLNKLATDSFLQELDGFNLVQFTPLSIITIMGIIMLIAFLAGTLPANRAARLDPINALRYE</sequence>
<dbReference type="AlphaFoldDB" id="A0A1L8WPK2"/>
<keyword evidence="2" id="KW-1003">Cell membrane</keyword>
<gene>
    <name evidence="10" type="ORF">RV14_GL001950</name>
</gene>
<comment type="caution">
    <text evidence="10">The sequence shown here is derived from an EMBL/GenBank/DDBJ whole genome shotgun (WGS) entry which is preliminary data.</text>
</comment>
<dbReference type="GO" id="GO:0022857">
    <property type="term" value="F:transmembrane transporter activity"/>
    <property type="evidence" value="ECO:0007669"/>
    <property type="project" value="TreeGrafter"/>
</dbReference>
<dbReference type="PANTHER" id="PTHR30572:SF4">
    <property type="entry name" value="ABC TRANSPORTER PERMEASE YTRF"/>
    <property type="match status" value="1"/>
</dbReference>
<keyword evidence="11" id="KW-1185">Reference proteome</keyword>
<dbReference type="Pfam" id="PF12704">
    <property type="entry name" value="MacB_PCD"/>
    <property type="match status" value="1"/>
</dbReference>
<dbReference type="GO" id="GO:0005886">
    <property type="term" value="C:plasma membrane"/>
    <property type="evidence" value="ECO:0007669"/>
    <property type="project" value="UniProtKB-SubCell"/>
</dbReference>
<feature type="domain" description="ABC3 transporter permease C-terminal" evidence="8">
    <location>
        <begin position="292"/>
        <end position="415"/>
    </location>
</feature>
<keyword evidence="3 7" id="KW-0812">Transmembrane</keyword>
<feature type="transmembrane region" description="Helical" evidence="7">
    <location>
        <begin position="21"/>
        <end position="41"/>
    </location>
</feature>
<evidence type="ECO:0000256" key="3">
    <source>
        <dbReference type="ARBA" id="ARBA00022692"/>
    </source>
</evidence>